<dbReference type="Proteomes" id="UP000467428">
    <property type="component" value="Chromosome"/>
</dbReference>
<dbReference type="InterPro" id="IPR019587">
    <property type="entry name" value="Polyketide_cyclase/dehydratase"/>
</dbReference>
<organism evidence="1 2">
    <name type="scientific">Mycolicibacterium arabiense</name>
    <dbReference type="NCBI Taxonomy" id="1286181"/>
    <lineage>
        <taxon>Bacteria</taxon>
        <taxon>Bacillati</taxon>
        <taxon>Actinomycetota</taxon>
        <taxon>Actinomycetes</taxon>
        <taxon>Mycobacteriales</taxon>
        <taxon>Mycobacteriaceae</taxon>
        <taxon>Mycolicibacterium</taxon>
    </lineage>
</organism>
<dbReference type="EMBL" id="AP022593">
    <property type="protein sequence ID" value="BBY47571.1"/>
    <property type="molecule type" value="Genomic_DNA"/>
</dbReference>
<dbReference type="InterPro" id="IPR023393">
    <property type="entry name" value="START-like_dom_sf"/>
</dbReference>
<proteinExistence type="predicted"/>
<accession>A0A7I7RTP6</accession>
<name>A0A7I7RTP6_9MYCO</name>
<dbReference type="KEGG" id="marz:MARA_10390"/>
<dbReference type="SUPFAM" id="SSF55961">
    <property type="entry name" value="Bet v1-like"/>
    <property type="match status" value="1"/>
</dbReference>
<dbReference type="CDD" id="cd07812">
    <property type="entry name" value="SRPBCC"/>
    <property type="match status" value="1"/>
</dbReference>
<protein>
    <recommendedName>
        <fullName evidence="3">Polyketide cyclase / dehydrase and lipid transport</fullName>
    </recommendedName>
</protein>
<geneLocation type="plasmid" evidence="2">
    <name>pjcm18538 dna</name>
</geneLocation>
<dbReference type="Gene3D" id="3.30.530.20">
    <property type="match status" value="1"/>
</dbReference>
<dbReference type="RefSeq" id="WP_163917485.1">
    <property type="nucleotide sequence ID" value="NZ_AP022593.1"/>
</dbReference>
<gene>
    <name evidence="1" type="ORF">MARA_10390</name>
</gene>
<evidence type="ECO:0000313" key="1">
    <source>
        <dbReference type="EMBL" id="BBY47571.1"/>
    </source>
</evidence>
<sequence length="160" mass="17912">MTRGRTWWTRSADCVLAEDVPAPPEVVRDFYVDLCNIREVHPLVVSVRPTDRVRRRDGYVQSYRVRDRIRLGHLTVGVTYTATLTVPDAGDVLTEARQFPYVRLDGVVSFEPSAGGTRVTERLRVVAPAPLASVTVRQATAAHVEMLAGIRRRFAQPTGR</sequence>
<dbReference type="AlphaFoldDB" id="A0A7I7RTP6"/>
<evidence type="ECO:0000313" key="2">
    <source>
        <dbReference type="Proteomes" id="UP000467428"/>
    </source>
</evidence>
<keyword evidence="2" id="KW-1185">Reference proteome</keyword>
<dbReference type="Pfam" id="PF10604">
    <property type="entry name" value="Polyketide_cyc2"/>
    <property type="match status" value="1"/>
</dbReference>
<reference evidence="1 2" key="1">
    <citation type="journal article" date="2019" name="Emerg. Microbes Infect.">
        <title>Comprehensive subspecies identification of 175 nontuberculous mycobacteria species based on 7547 genomic profiles.</title>
        <authorList>
            <person name="Matsumoto Y."/>
            <person name="Kinjo T."/>
            <person name="Motooka D."/>
            <person name="Nabeya D."/>
            <person name="Jung N."/>
            <person name="Uechi K."/>
            <person name="Horii T."/>
            <person name="Iida T."/>
            <person name="Fujita J."/>
            <person name="Nakamura S."/>
        </authorList>
    </citation>
    <scope>NUCLEOTIDE SEQUENCE [LARGE SCALE GENOMIC DNA]</scope>
    <source>
        <strain evidence="1 2">JCM 18538</strain>
    </source>
</reference>
<evidence type="ECO:0008006" key="3">
    <source>
        <dbReference type="Google" id="ProtNLM"/>
    </source>
</evidence>